<reference evidence="3" key="1">
    <citation type="submission" date="2025-08" db="UniProtKB">
        <authorList>
            <consortium name="RefSeq"/>
        </authorList>
    </citation>
    <scope>IDENTIFICATION</scope>
</reference>
<sequence length="219" mass="23527">MPPKKGGGNKKGKSPARKRVVPQVSPPQSSSDEEPWVLLKELQAKVAGLEAKRAERPAPRGSKTTPRRSARDTKGWRRADIRAITLELTKRFDALESQQGRESEGRMADEGLAAAAEGTGGRKRRKSTTTDGPDPGEGTSVSHDPYDEPSTSGPGVAEASGSARAISGVWMPKVRRSIKIIGHSYIYWAARYAAASHWGNNLGLGAQASISWMGIRGMQ</sequence>
<feature type="compositionally biased region" description="Basic and acidic residues" evidence="1">
    <location>
        <begin position="69"/>
        <end position="80"/>
    </location>
</feature>
<feature type="region of interest" description="Disordered" evidence="1">
    <location>
        <begin position="115"/>
        <end position="162"/>
    </location>
</feature>
<protein>
    <submittedName>
        <fullName evidence="3">Uncharacterized protein</fullName>
    </submittedName>
</protein>
<feature type="compositionally biased region" description="Low complexity" evidence="1">
    <location>
        <begin position="21"/>
        <end position="30"/>
    </location>
</feature>
<accession>A0ABM5FV89</accession>
<evidence type="ECO:0000256" key="1">
    <source>
        <dbReference type="SAM" id="MobiDB-lite"/>
    </source>
</evidence>
<feature type="region of interest" description="Disordered" evidence="1">
    <location>
        <begin position="1"/>
        <end position="36"/>
    </location>
</feature>
<name>A0ABM5FV89_9SAUR</name>
<dbReference type="Proteomes" id="UP001652642">
    <property type="component" value="Chromosome 3"/>
</dbReference>
<dbReference type="RefSeq" id="XP_072849321.1">
    <property type="nucleotide sequence ID" value="XM_072993220.1"/>
</dbReference>
<evidence type="ECO:0000313" key="3">
    <source>
        <dbReference type="RefSeq" id="XP_072849321.1"/>
    </source>
</evidence>
<gene>
    <name evidence="3" type="primary">LOC140705452</name>
</gene>
<keyword evidence="2" id="KW-1185">Reference proteome</keyword>
<feature type="region of interest" description="Disordered" evidence="1">
    <location>
        <begin position="48"/>
        <end position="80"/>
    </location>
</feature>
<dbReference type="GeneID" id="140705452"/>
<evidence type="ECO:0000313" key="2">
    <source>
        <dbReference type="Proteomes" id="UP001652642"/>
    </source>
</evidence>
<feature type="compositionally biased region" description="Basic residues" evidence="1">
    <location>
        <begin position="7"/>
        <end position="20"/>
    </location>
</feature>
<organism evidence="2 3">
    <name type="scientific">Pogona vitticeps</name>
    <name type="common">central bearded dragon</name>
    <dbReference type="NCBI Taxonomy" id="103695"/>
    <lineage>
        <taxon>Eukaryota</taxon>
        <taxon>Metazoa</taxon>
        <taxon>Chordata</taxon>
        <taxon>Craniata</taxon>
        <taxon>Vertebrata</taxon>
        <taxon>Euteleostomi</taxon>
        <taxon>Lepidosauria</taxon>
        <taxon>Squamata</taxon>
        <taxon>Bifurcata</taxon>
        <taxon>Unidentata</taxon>
        <taxon>Episquamata</taxon>
        <taxon>Toxicofera</taxon>
        <taxon>Iguania</taxon>
        <taxon>Acrodonta</taxon>
        <taxon>Agamidae</taxon>
        <taxon>Amphibolurinae</taxon>
        <taxon>Pogona</taxon>
    </lineage>
</organism>
<feature type="compositionally biased region" description="Low complexity" evidence="1">
    <location>
        <begin position="129"/>
        <end position="139"/>
    </location>
</feature>
<proteinExistence type="predicted"/>